<dbReference type="RefSeq" id="WP_207882018.1">
    <property type="nucleotide sequence ID" value="NZ_JAFVMF010000014.1"/>
</dbReference>
<keyword evidence="2" id="KW-1185">Reference proteome</keyword>
<evidence type="ECO:0000313" key="2">
    <source>
        <dbReference type="Proteomes" id="UP000664771"/>
    </source>
</evidence>
<name>A0ABS3LXW9_9PROT</name>
<dbReference type="Proteomes" id="UP000664771">
    <property type="component" value="Unassembled WGS sequence"/>
</dbReference>
<dbReference type="EMBL" id="JAFVMF010000014">
    <property type="protein sequence ID" value="MBO1360764.1"/>
    <property type="molecule type" value="Genomic_DNA"/>
</dbReference>
<comment type="caution">
    <text evidence="1">The sequence shown here is derived from an EMBL/GenBank/DDBJ whole genome shotgun (WGS) entry which is preliminary data.</text>
</comment>
<protein>
    <submittedName>
        <fullName evidence="1">Uncharacterized protein</fullName>
    </submittedName>
</protein>
<reference evidence="1 2" key="1">
    <citation type="submission" date="2021-03" db="EMBL/GenBank/DDBJ databases">
        <title>The complete genome sequence of Acetobacter sacchari TBRC 11175.</title>
        <authorList>
            <person name="Charoenyingcharoen P."/>
            <person name="Yukphan P."/>
        </authorList>
    </citation>
    <scope>NUCLEOTIDE SEQUENCE [LARGE SCALE GENOMIC DNA]</scope>
    <source>
        <strain evidence="1 2">TBRC 11175</strain>
    </source>
</reference>
<accession>A0ABS3LXW9</accession>
<proteinExistence type="predicted"/>
<evidence type="ECO:0000313" key="1">
    <source>
        <dbReference type="EMBL" id="MBO1360764.1"/>
    </source>
</evidence>
<gene>
    <name evidence="1" type="ORF">J2D73_13305</name>
</gene>
<organism evidence="1 2">
    <name type="scientific">Acetobacter sacchari</name>
    <dbReference type="NCBI Taxonomy" id="2661687"/>
    <lineage>
        <taxon>Bacteria</taxon>
        <taxon>Pseudomonadati</taxon>
        <taxon>Pseudomonadota</taxon>
        <taxon>Alphaproteobacteria</taxon>
        <taxon>Acetobacterales</taxon>
        <taxon>Acetobacteraceae</taxon>
        <taxon>Acetobacter</taxon>
    </lineage>
</organism>
<sequence length="146" mass="17207">MSSTEFSRPRILGSSLKNKTNIFIPSRNIILKTLQKIIRKQPSSKFNFLYYAKIRKLSVDPRAKIGTRHQKQGRDENPIHISFQKPEIAINRTIKPSTLYLLTKNNFEKKLNLKTSFRIKLRTKRLNRRTTTWKNPEIIKNSKSII</sequence>